<feature type="transmembrane region" description="Helical" evidence="5">
    <location>
        <begin position="538"/>
        <end position="560"/>
    </location>
</feature>
<organism evidence="8 9">
    <name type="scientific">Aciditerrimonas ferrireducens</name>
    <dbReference type="NCBI Taxonomy" id="667306"/>
    <lineage>
        <taxon>Bacteria</taxon>
        <taxon>Bacillati</taxon>
        <taxon>Actinomycetota</taxon>
        <taxon>Acidimicrobiia</taxon>
        <taxon>Acidimicrobiales</taxon>
        <taxon>Acidimicrobiaceae</taxon>
        <taxon>Aciditerrimonas</taxon>
    </lineage>
</organism>
<accession>A0ABV6C3L3</accession>
<comment type="subunit">
    <text evidence="5">NDH-1 is composed of 14 different subunits. Subunits NuoA, H, J, K, L, M, N constitute the membrane sector of the complex.</text>
</comment>
<keyword evidence="2 5" id="KW-0812">Transmembrane</keyword>
<evidence type="ECO:0000256" key="1">
    <source>
        <dbReference type="ARBA" id="ARBA00004127"/>
    </source>
</evidence>
<feature type="transmembrane region" description="Helical" evidence="5">
    <location>
        <begin position="25"/>
        <end position="47"/>
    </location>
</feature>
<feature type="transmembrane region" description="Helical" evidence="5">
    <location>
        <begin position="151"/>
        <end position="170"/>
    </location>
</feature>
<dbReference type="EC" id="7.1.1.-" evidence="5"/>
<feature type="transmembrane region" description="Helical" evidence="5">
    <location>
        <begin position="182"/>
        <end position="203"/>
    </location>
</feature>
<comment type="caution">
    <text evidence="8">The sequence shown here is derived from an EMBL/GenBank/DDBJ whole genome shotgun (WGS) entry which is preliminary data.</text>
</comment>
<dbReference type="HAMAP" id="MF_00445">
    <property type="entry name" value="NDH1_NuoN_1"/>
    <property type="match status" value="1"/>
</dbReference>
<dbReference type="InterPro" id="IPR010096">
    <property type="entry name" value="NADH-Q_OxRdtase_suN/2"/>
</dbReference>
<dbReference type="PANTHER" id="PTHR22773">
    <property type="entry name" value="NADH DEHYDROGENASE"/>
    <property type="match status" value="1"/>
</dbReference>
<feature type="domain" description="NADH:quinone oxidoreductase/Mrp antiporter transmembrane" evidence="7">
    <location>
        <begin position="147"/>
        <end position="440"/>
    </location>
</feature>
<feature type="transmembrane region" description="Helical" evidence="5">
    <location>
        <begin position="228"/>
        <end position="252"/>
    </location>
</feature>
<evidence type="ECO:0000256" key="3">
    <source>
        <dbReference type="ARBA" id="ARBA00022989"/>
    </source>
</evidence>
<comment type="subcellular location">
    <subcellularLocation>
        <location evidence="5">Cell membrane</location>
        <topology evidence="5">Multi-pass membrane protein</topology>
    </subcellularLocation>
    <subcellularLocation>
        <location evidence="1">Endomembrane system</location>
        <topology evidence="1">Multi-pass membrane protein</topology>
    </subcellularLocation>
    <subcellularLocation>
        <location evidence="6">Membrane</location>
        <topology evidence="6">Multi-pass membrane protein</topology>
    </subcellularLocation>
</comment>
<reference evidence="8 9" key="1">
    <citation type="submission" date="2024-09" db="EMBL/GenBank/DDBJ databases">
        <authorList>
            <person name="Sun Q."/>
            <person name="Mori K."/>
        </authorList>
    </citation>
    <scope>NUCLEOTIDE SEQUENCE [LARGE SCALE GENOMIC DNA]</scope>
    <source>
        <strain evidence="8 9">JCM 15389</strain>
    </source>
</reference>
<keyword evidence="5" id="KW-1003">Cell membrane</keyword>
<dbReference type="InterPro" id="IPR001750">
    <property type="entry name" value="ND/Mrp_TM"/>
</dbReference>
<dbReference type="RefSeq" id="WP_377789805.1">
    <property type="nucleotide sequence ID" value="NZ_JBHLYQ010000085.1"/>
</dbReference>
<keyword evidence="9" id="KW-1185">Reference proteome</keyword>
<comment type="similarity">
    <text evidence="5">Belongs to the complex I subunit 2 family.</text>
</comment>
<dbReference type="Proteomes" id="UP001589788">
    <property type="component" value="Unassembled WGS sequence"/>
</dbReference>
<dbReference type="PRINTS" id="PR01434">
    <property type="entry name" value="NADHDHGNASE5"/>
</dbReference>
<keyword evidence="5" id="KW-1278">Translocase</keyword>
<keyword evidence="3 5" id="KW-1133">Transmembrane helix</keyword>
<comment type="catalytic activity">
    <reaction evidence="5">
        <text>a quinone + NADH + 5 H(+)(in) = a quinol + NAD(+) + 4 H(+)(out)</text>
        <dbReference type="Rhea" id="RHEA:57888"/>
        <dbReference type="ChEBI" id="CHEBI:15378"/>
        <dbReference type="ChEBI" id="CHEBI:24646"/>
        <dbReference type="ChEBI" id="CHEBI:57540"/>
        <dbReference type="ChEBI" id="CHEBI:57945"/>
        <dbReference type="ChEBI" id="CHEBI:132124"/>
    </reaction>
</comment>
<feature type="transmembrane region" description="Helical" evidence="5">
    <location>
        <begin position="96"/>
        <end position="116"/>
    </location>
</feature>
<feature type="transmembrane region" description="Helical" evidence="5">
    <location>
        <begin position="349"/>
        <end position="372"/>
    </location>
</feature>
<evidence type="ECO:0000256" key="6">
    <source>
        <dbReference type="RuleBase" id="RU000320"/>
    </source>
</evidence>
<keyword evidence="5" id="KW-0874">Quinone</keyword>
<feature type="transmembrane region" description="Helical" evidence="5">
    <location>
        <begin position="393"/>
        <end position="412"/>
    </location>
</feature>
<evidence type="ECO:0000313" key="8">
    <source>
        <dbReference type="EMBL" id="MFC0082270.1"/>
    </source>
</evidence>
<keyword evidence="5" id="KW-0520">NAD</keyword>
<sequence>MSVAVRAAVALAVTTGRLRLPHIDYLSILPVMVMLGGGVVILVWSSLLRRPLDVAWVSSLTVLTATAALVLSLFQWDSVLTSGAHTHIDGAVVMDGASVLIGVLVSSAVLLTAMVGDSFLKREGVEGPELHVLLLVSGAGAMIMGSANDLIVIFLGLEILSIALYVLAAFDARRAKSGEAGLKYFVLGGFSSAIFVYGIALVYGATGSTNLPEIAAYLARNVLLHDGLLLAGLGLLLVGFGFKVALVPFHLWTPDVYEGSPTPVTGFMAAVAKAGGFIAFLRVFASSFHLLAPDWRPPIWVLACVTLLLGAVVALWQQDVKRMLAYSSINHAGFVLLGLQAATSRGVSAALYYLFVYSVMVIGTFAVVTVVGGRGDRRHGLEAYRGLAARQPLLAGALTVLLLAQAGVPFTTGFVAKLEVIRAAVSAGSTDLAVVAMGSAAIAAFFYLRVVLLCYQPARPAEGAPASEAPGVLGGPTLALADLGAESAAVLPGSAALAAPVPEGLGAGQAGAIATVAVAEAETPAVAASELEDETDPLPAGAATTIVLSVLFTVLFGIWVEPVASFAAHATLLVRP</sequence>
<feature type="transmembrane region" description="Helical" evidence="5">
    <location>
        <begin position="54"/>
        <end position="76"/>
    </location>
</feature>
<evidence type="ECO:0000256" key="5">
    <source>
        <dbReference type="HAMAP-Rule" id="MF_00445"/>
    </source>
</evidence>
<dbReference type="Pfam" id="PF00361">
    <property type="entry name" value="Proton_antipo_M"/>
    <property type="match status" value="1"/>
</dbReference>
<evidence type="ECO:0000259" key="7">
    <source>
        <dbReference type="Pfam" id="PF00361"/>
    </source>
</evidence>
<comment type="function">
    <text evidence="5">NDH-1 shuttles electrons from NADH, via FMN and iron-sulfur (Fe-S) centers, to quinones in the respiratory chain. The immediate electron acceptor for the enzyme in this species is believed to be a menaquinone. Couples the redox reaction to proton translocation (for every two electrons transferred, four hydrogen ions are translocated across the cytoplasmic membrane), and thus conserves the redox energy in a proton gradient.</text>
</comment>
<proteinExistence type="inferred from homology"/>
<feature type="transmembrane region" description="Helical" evidence="5">
    <location>
        <begin position="264"/>
        <end position="285"/>
    </location>
</feature>
<feature type="transmembrane region" description="Helical" evidence="5">
    <location>
        <begin position="432"/>
        <end position="455"/>
    </location>
</feature>
<dbReference type="EMBL" id="JBHLYQ010000085">
    <property type="protein sequence ID" value="MFC0082270.1"/>
    <property type="molecule type" value="Genomic_DNA"/>
</dbReference>
<evidence type="ECO:0000256" key="2">
    <source>
        <dbReference type="ARBA" id="ARBA00022692"/>
    </source>
</evidence>
<keyword evidence="4 5" id="KW-0472">Membrane</keyword>
<dbReference type="NCBIfam" id="TIGR01770">
    <property type="entry name" value="NDH_I_N"/>
    <property type="match status" value="1"/>
</dbReference>
<protein>
    <recommendedName>
        <fullName evidence="5">NADH-quinone oxidoreductase subunit N</fullName>
        <ecNumber evidence="5">7.1.1.-</ecNumber>
    </recommendedName>
    <alternativeName>
        <fullName evidence="5">NADH dehydrogenase I subunit N</fullName>
    </alternativeName>
    <alternativeName>
        <fullName evidence="5">NDH-1 subunit N</fullName>
    </alternativeName>
</protein>
<name>A0ABV6C3L3_9ACTN</name>
<evidence type="ECO:0000313" key="9">
    <source>
        <dbReference type="Proteomes" id="UP001589788"/>
    </source>
</evidence>
<feature type="transmembrane region" description="Helical" evidence="5">
    <location>
        <begin position="297"/>
        <end position="316"/>
    </location>
</feature>
<keyword evidence="5" id="KW-0813">Transport</keyword>
<evidence type="ECO:0000256" key="4">
    <source>
        <dbReference type="ARBA" id="ARBA00023136"/>
    </source>
</evidence>
<gene>
    <name evidence="5 8" type="primary">nuoN</name>
    <name evidence="8" type="ORF">ACFFRE_08945</name>
</gene>